<keyword evidence="2" id="KW-1185">Reference proteome</keyword>
<evidence type="ECO:0000313" key="2">
    <source>
        <dbReference type="Proteomes" id="UP000724584"/>
    </source>
</evidence>
<name>A0ACB7P8V5_9PEZI</name>
<comment type="caution">
    <text evidence="1">The sequence shown here is derived from an EMBL/GenBank/DDBJ whole genome shotgun (WGS) entry which is preliminary data.</text>
</comment>
<evidence type="ECO:0000313" key="1">
    <source>
        <dbReference type="EMBL" id="KAH6631889.1"/>
    </source>
</evidence>
<protein>
    <submittedName>
        <fullName evidence="1">Uncharacterized protein</fullName>
    </submittedName>
</protein>
<sequence>MPSKRSRDEAAAVDAGAPPTADDTRKPKKAKHGFRVGPENLPDGAWRRKVTKIKKDLITKAKVKKQYAKIKAEHQKQASAPAPEDHTQNNSEPTTHSDQGGEDGTEPAPAQIHPERQAMLDAPSSLPKPPAQRQQRQRQQQQQQQQQPTDETETDPAQPHPQNQTDQQDNPRQKRKHHHHHKPDYYTKELATAERAKQAAAERAAEAARHEQERQRRVAERERYRRAMAKAKTPGRDGRVKIGRESRLLLERVQRVVGKS</sequence>
<dbReference type="EMBL" id="JAGIZQ010000004">
    <property type="protein sequence ID" value="KAH6631889.1"/>
    <property type="molecule type" value="Genomic_DNA"/>
</dbReference>
<organism evidence="1 2">
    <name type="scientific">Chaetomium tenue</name>
    <dbReference type="NCBI Taxonomy" id="1854479"/>
    <lineage>
        <taxon>Eukaryota</taxon>
        <taxon>Fungi</taxon>
        <taxon>Dikarya</taxon>
        <taxon>Ascomycota</taxon>
        <taxon>Pezizomycotina</taxon>
        <taxon>Sordariomycetes</taxon>
        <taxon>Sordariomycetidae</taxon>
        <taxon>Sordariales</taxon>
        <taxon>Chaetomiaceae</taxon>
        <taxon>Chaetomium</taxon>
    </lineage>
</organism>
<reference evidence="1 2" key="1">
    <citation type="journal article" date="2021" name="Nat. Commun.">
        <title>Genetic determinants of endophytism in the Arabidopsis root mycobiome.</title>
        <authorList>
            <person name="Mesny F."/>
            <person name="Miyauchi S."/>
            <person name="Thiergart T."/>
            <person name="Pickel B."/>
            <person name="Atanasova L."/>
            <person name="Karlsson M."/>
            <person name="Huettel B."/>
            <person name="Barry K.W."/>
            <person name="Haridas S."/>
            <person name="Chen C."/>
            <person name="Bauer D."/>
            <person name="Andreopoulos W."/>
            <person name="Pangilinan J."/>
            <person name="LaButti K."/>
            <person name="Riley R."/>
            <person name="Lipzen A."/>
            <person name="Clum A."/>
            <person name="Drula E."/>
            <person name="Henrissat B."/>
            <person name="Kohler A."/>
            <person name="Grigoriev I.V."/>
            <person name="Martin F.M."/>
            <person name="Hacquard S."/>
        </authorList>
    </citation>
    <scope>NUCLEOTIDE SEQUENCE [LARGE SCALE GENOMIC DNA]</scope>
    <source>
        <strain evidence="1 2">MPI-SDFR-AT-0079</strain>
    </source>
</reference>
<proteinExistence type="predicted"/>
<gene>
    <name evidence="1" type="ORF">F5144DRAFT_234746</name>
</gene>
<dbReference type="Proteomes" id="UP000724584">
    <property type="component" value="Unassembled WGS sequence"/>
</dbReference>
<accession>A0ACB7P8V5</accession>